<dbReference type="GO" id="GO:0003725">
    <property type="term" value="F:double-stranded RNA binding"/>
    <property type="evidence" value="ECO:0007669"/>
    <property type="project" value="TreeGrafter"/>
</dbReference>
<feature type="region of interest" description="Disordered" evidence="11">
    <location>
        <begin position="76"/>
        <end position="100"/>
    </location>
</feature>
<protein>
    <submittedName>
        <fullName evidence="13">Ribonuclease 3</fullName>
        <ecNumber evidence="13">3.1.26.3</ecNumber>
    </submittedName>
</protein>
<dbReference type="EC" id="3.1.26.3" evidence="13"/>
<evidence type="ECO:0000256" key="6">
    <source>
        <dbReference type="ARBA" id="ARBA00022723"/>
    </source>
</evidence>
<comment type="caution">
    <text evidence="13">The sequence shown here is derived from an EMBL/GenBank/DDBJ whole genome shotgun (WGS) entry which is preliminary data.</text>
</comment>
<dbReference type="EMBL" id="VSSQ01038769">
    <property type="protein sequence ID" value="MPM91752.1"/>
    <property type="molecule type" value="Genomic_DNA"/>
</dbReference>
<evidence type="ECO:0000256" key="11">
    <source>
        <dbReference type="SAM" id="MobiDB-lite"/>
    </source>
</evidence>
<dbReference type="GO" id="GO:0004525">
    <property type="term" value="F:ribonuclease III activity"/>
    <property type="evidence" value="ECO:0007669"/>
    <property type="project" value="UniProtKB-EC"/>
</dbReference>
<evidence type="ECO:0000256" key="7">
    <source>
        <dbReference type="ARBA" id="ARBA00022759"/>
    </source>
</evidence>
<dbReference type="Pfam" id="PF00035">
    <property type="entry name" value="dsrm"/>
    <property type="match status" value="1"/>
</dbReference>
<evidence type="ECO:0000256" key="1">
    <source>
        <dbReference type="ARBA" id="ARBA00022490"/>
    </source>
</evidence>
<accession>A0A645DTI4</accession>
<evidence type="ECO:0000313" key="13">
    <source>
        <dbReference type="EMBL" id="MPM91752.1"/>
    </source>
</evidence>
<evidence type="ECO:0000256" key="2">
    <source>
        <dbReference type="ARBA" id="ARBA00022552"/>
    </source>
</evidence>
<evidence type="ECO:0000256" key="3">
    <source>
        <dbReference type="ARBA" id="ARBA00022664"/>
    </source>
</evidence>
<evidence type="ECO:0000256" key="5">
    <source>
        <dbReference type="ARBA" id="ARBA00022722"/>
    </source>
</evidence>
<dbReference type="GO" id="GO:0008033">
    <property type="term" value="P:tRNA processing"/>
    <property type="evidence" value="ECO:0007669"/>
    <property type="project" value="UniProtKB-KW"/>
</dbReference>
<evidence type="ECO:0000256" key="9">
    <source>
        <dbReference type="ARBA" id="ARBA00022842"/>
    </source>
</evidence>
<dbReference type="FunFam" id="3.30.160.20:FF:000003">
    <property type="entry name" value="Ribonuclease 3"/>
    <property type="match status" value="1"/>
</dbReference>
<name>A0A645DTI4_9ZZZZ</name>
<sequence>MYLDGGIAQARRLVEDLILKGEQHKFEVGQDYKTLLQELVQRENGRVLTYRLAGQYGPDHDKRFAVEVDLDGVAMGSGEGRSKKEAEQAAAHQALERISG</sequence>
<dbReference type="PANTHER" id="PTHR11207">
    <property type="entry name" value="RIBONUCLEASE III"/>
    <property type="match status" value="1"/>
</dbReference>
<dbReference type="PROSITE" id="PS50137">
    <property type="entry name" value="DS_RBD"/>
    <property type="match status" value="1"/>
</dbReference>
<evidence type="ECO:0000256" key="10">
    <source>
        <dbReference type="ARBA" id="ARBA00022884"/>
    </source>
</evidence>
<organism evidence="13">
    <name type="scientific">bioreactor metagenome</name>
    <dbReference type="NCBI Taxonomy" id="1076179"/>
    <lineage>
        <taxon>unclassified sequences</taxon>
        <taxon>metagenomes</taxon>
        <taxon>ecological metagenomes</taxon>
    </lineage>
</organism>
<dbReference type="GO" id="GO:0006364">
    <property type="term" value="P:rRNA processing"/>
    <property type="evidence" value="ECO:0007669"/>
    <property type="project" value="UniProtKB-KW"/>
</dbReference>
<dbReference type="SMART" id="SM00358">
    <property type="entry name" value="DSRM"/>
    <property type="match status" value="1"/>
</dbReference>
<dbReference type="GO" id="GO:0006397">
    <property type="term" value="P:mRNA processing"/>
    <property type="evidence" value="ECO:0007669"/>
    <property type="project" value="UniProtKB-KW"/>
</dbReference>
<dbReference type="AlphaFoldDB" id="A0A645DTI4"/>
<keyword evidence="9" id="KW-0460">Magnesium</keyword>
<dbReference type="InterPro" id="IPR014720">
    <property type="entry name" value="dsRBD_dom"/>
</dbReference>
<keyword evidence="8 13" id="KW-0378">Hydrolase</keyword>
<keyword evidence="3" id="KW-0507">mRNA processing</keyword>
<keyword evidence="1" id="KW-0963">Cytoplasm</keyword>
<keyword evidence="5" id="KW-0540">Nuclease</keyword>
<keyword evidence="4" id="KW-0819">tRNA processing</keyword>
<dbReference type="SUPFAM" id="SSF54768">
    <property type="entry name" value="dsRNA-binding domain-like"/>
    <property type="match status" value="1"/>
</dbReference>
<reference evidence="13" key="1">
    <citation type="submission" date="2019-08" db="EMBL/GenBank/DDBJ databases">
        <authorList>
            <person name="Kucharzyk K."/>
            <person name="Murdoch R.W."/>
            <person name="Higgins S."/>
            <person name="Loffler F."/>
        </authorList>
    </citation>
    <scope>NUCLEOTIDE SEQUENCE</scope>
</reference>
<dbReference type="PANTHER" id="PTHR11207:SF0">
    <property type="entry name" value="RIBONUCLEASE 3"/>
    <property type="match status" value="1"/>
</dbReference>
<keyword evidence="2" id="KW-0698">rRNA processing</keyword>
<evidence type="ECO:0000259" key="12">
    <source>
        <dbReference type="PROSITE" id="PS50137"/>
    </source>
</evidence>
<dbReference type="GO" id="GO:0046872">
    <property type="term" value="F:metal ion binding"/>
    <property type="evidence" value="ECO:0007669"/>
    <property type="project" value="UniProtKB-KW"/>
</dbReference>
<dbReference type="CDD" id="cd10845">
    <property type="entry name" value="DSRM_RNAse_III_family"/>
    <property type="match status" value="1"/>
</dbReference>
<evidence type="ECO:0000256" key="8">
    <source>
        <dbReference type="ARBA" id="ARBA00022801"/>
    </source>
</evidence>
<dbReference type="GO" id="GO:0010468">
    <property type="term" value="P:regulation of gene expression"/>
    <property type="evidence" value="ECO:0007669"/>
    <property type="project" value="TreeGrafter"/>
</dbReference>
<dbReference type="Gene3D" id="3.30.160.20">
    <property type="match status" value="1"/>
</dbReference>
<keyword evidence="6" id="KW-0479">Metal-binding</keyword>
<feature type="domain" description="DRBM" evidence="12">
    <location>
        <begin position="31"/>
        <end position="100"/>
    </location>
</feature>
<evidence type="ECO:0000256" key="4">
    <source>
        <dbReference type="ARBA" id="ARBA00022694"/>
    </source>
</evidence>
<proteinExistence type="predicted"/>
<keyword evidence="7" id="KW-0255">Endonuclease</keyword>
<gene>
    <name evidence="13" type="primary">rnc_39</name>
    <name evidence="13" type="ORF">SDC9_138886</name>
</gene>
<keyword evidence="10" id="KW-0694">RNA-binding</keyword>